<evidence type="ECO:0000313" key="4">
    <source>
        <dbReference type="Proteomes" id="UP001177023"/>
    </source>
</evidence>
<evidence type="ECO:0000256" key="1">
    <source>
        <dbReference type="SAM" id="MobiDB-lite"/>
    </source>
</evidence>
<gene>
    <name evidence="3" type="ORF">MSPICULIGERA_LOCUS17146</name>
</gene>
<dbReference type="EMBL" id="CATQJA010002655">
    <property type="protein sequence ID" value="CAJ0578908.1"/>
    <property type="molecule type" value="Genomic_DNA"/>
</dbReference>
<comment type="caution">
    <text evidence="3">The sequence shown here is derived from an EMBL/GenBank/DDBJ whole genome shotgun (WGS) entry which is preliminary data.</text>
</comment>
<accession>A0AA36D0R5</accession>
<feature type="domain" description="Piwi" evidence="2">
    <location>
        <begin position="157"/>
        <end position="235"/>
    </location>
</feature>
<reference evidence="3" key="1">
    <citation type="submission" date="2023-06" db="EMBL/GenBank/DDBJ databases">
        <authorList>
            <person name="Delattre M."/>
        </authorList>
    </citation>
    <scope>NUCLEOTIDE SEQUENCE</scope>
    <source>
        <strain evidence="3">AF72</strain>
    </source>
</reference>
<name>A0AA36D0R5_9BILA</name>
<keyword evidence="4" id="KW-1185">Reference proteome</keyword>
<dbReference type="InterPro" id="IPR003165">
    <property type="entry name" value="Piwi"/>
</dbReference>
<sequence length="396" mass="44184">MSSNSVPSTHGGGTSSGGRHKKEEVVHNMKTIQPDLLDHVMSERNKTGSAGALVNAMTNYVRVKSHVDLPIYQFHVAFDPPVDNKSWREEIWRGCGIFDRVLEKFIANCKSILRQINMDLPEPHCFPVGGSGEANDYLDVIREKLAEAANHGIKLDMVVVILKDDNETRDYTGKKVVCLDLPVPSQCVRPSDRGVNKQLGSICLKILLQMNCKMGGAPWIVKKPPKRVMFIGYDLYADSTTRGKCVPLVRQAAEEVAHTMGQTVPQFAFILVTKKTNARVFTASGNSAANPLPGTVVDNYITRPERYDFYMVPQAANHGTVAAVHYSIIHDDTGYDADRHHKLAFKLCHLYYIWQGTVRVPAPCQYAHKLAFLFAQTLHREANERQIVLSLGLFIV</sequence>
<dbReference type="InterPro" id="IPR036397">
    <property type="entry name" value="RNaseH_sf"/>
</dbReference>
<feature type="non-terminal residue" evidence="3">
    <location>
        <position position="396"/>
    </location>
</feature>
<dbReference type="SMART" id="SM00950">
    <property type="entry name" value="Piwi"/>
    <property type="match status" value="1"/>
</dbReference>
<dbReference type="PROSITE" id="PS50822">
    <property type="entry name" value="PIWI"/>
    <property type="match status" value="2"/>
</dbReference>
<dbReference type="AlphaFoldDB" id="A0AA36D0R5"/>
<dbReference type="SUPFAM" id="SSF53098">
    <property type="entry name" value="Ribonuclease H-like"/>
    <property type="match status" value="1"/>
</dbReference>
<organism evidence="3 4">
    <name type="scientific">Mesorhabditis spiculigera</name>
    <dbReference type="NCBI Taxonomy" id="96644"/>
    <lineage>
        <taxon>Eukaryota</taxon>
        <taxon>Metazoa</taxon>
        <taxon>Ecdysozoa</taxon>
        <taxon>Nematoda</taxon>
        <taxon>Chromadorea</taxon>
        <taxon>Rhabditida</taxon>
        <taxon>Rhabditina</taxon>
        <taxon>Rhabditomorpha</taxon>
        <taxon>Rhabditoidea</taxon>
        <taxon>Rhabditidae</taxon>
        <taxon>Mesorhabditinae</taxon>
        <taxon>Mesorhabditis</taxon>
    </lineage>
</organism>
<evidence type="ECO:0000313" key="3">
    <source>
        <dbReference type="EMBL" id="CAJ0578908.1"/>
    </source>
</evidence>
<dbReference type="Gene3D" id="3.40.50.2300">
    <property type="match status" value="1"/>
</dbReference>
<protein>
    <recommendedName>
        <fullName evidence="2">Piwi domain-containing protein</fullName>
    </recommendedName>
</protein>
<dbReference type="InterPro" id="IPR012337">
    <property type="entry name" value="RNaseH-like_sf"/>
</dbReference>
<dbReference type="Pfam" id="PF02171">
    <property type="entry name" value="Piwi"/>
    <property type="match status" value="2"/>
</dbReference>
<feature type="domain" description="Piwi" evidence="2">
    <location>
        <begin position="265"/>
        <end position="379"/>
    </location>
</feature>
<feature type="region of interest" description="Disordered" evidence="1">
    <location>
        <begin position="1"/>
        <end position="22"/>
    </location>
</feature>
<evidence type="ECO:0000259" key="2">
    <source>
        <dbReference type="PROSITE" id="PS50822"/>
    </source>
</evidence>
<dbReference type="Proteomes" id="UP001177023">
    <property type="component" value="Unassembled WGS sequence"/>
</dbReference>
<dbReference type="Gene3D" id="3.30.420.10">
    <property type="entry name" value="Ribonuclease H-like superfamily/Ribonuclease H"/>
    <property type="match status" value="1"/>
</dbReference>
<dbReference type="GO" id="GO:0003676">
    <property type="term" value="F:nucleic acid binding"/>
    <property type="evidence" value="ECO:0007669"/>
    <property type="project" value="InterPro"/>
</dbReference>
<dbReference type="PANTHER" id="PTHR22891">
    <property type="entry name" value="EUKARYOTIC TRANSLATION INITIATION FACTOR 2C"/>
    <property type="match status" value="1"/>
</dbReference>
<proteinExistence type="predicted"/>